<dbReference type="KEGG" id="bhc:JFL75_11545"/>
<sequence>MDTLQNLAEELKDRIALIPGLMNPALSSRPGKTELAFTPKRKALSEDGLSAKASSGWPLHIAGKDIYGIGIRKRADRHGAEVISEPFDGLIWNLHAGGTLRFDLAALVPGDWNHVLFQTFHEINYREYTAASATDSWYFENDDGENRNGFNYYANVMLGYRMPVFLNMAALMAEVDMYLYDTPGRELWGDDLGRWVFSGLLNFKITDRLSAAAIVQFRTRRNFTTETREYEFYQDRRLVTSGAKQRLEFYQVAFRLTFKLK</sequence>
<organism evidence="1 2">
    <name type="scientific">Breznakiella homolactica</name>
    <dbReference type="NCBI Taxonomy" id="2798577"/>
    <lineage>
        <taxon>Bacteria</taxon>
        <taxon>Pseudomonadati</taxon>
        <taxon>Spirochaetota</taxon>
        <taxon>Spirochaetia</taxon>
        <taxon>Spirochaetales</taxon>
        <taxon>Breznakiellaceae</taxon>
        <taxon>Breznakiella</taxon>
    </lineage>
</organism>
<dbReference type="Proteomes" id="UP000595917">
    <property type="component" value="Chromosome"/>
</dbReference>
<dbReference type="EMBL" id="CP067089">
    <property type="protein sequence ID" value="QQO07580.1"/>
    <property type="molecule type" value="Genomic_DNA"/>
</dbReference>
<accession>A0A7T8B951</accession>
<reference evidence="1" key="1">
    <citation type="submission" date="2021-01" db="EMBL/GenBank/DDBJ databases">
        <title>Description of Breznakiella homolactica.</title>
        <authorList>
            <person name="Song Y."/>
            <person name="Brune A."/>
        </authorList>
    </citation>
    <scope>NUCLEOTIDE SEQUENCE</scope>
    <source>
        <strain evidence="1">RmG30</strain>
    </source>
</reference>
<gene>
    <name evidence="1" type="ORF">JFL75_11545</name>
</gene>
<dbReference type="AlphaFoldDB" id="A0A7T8B951"/>
<evidence type="ECO:0000313" key="2">
    <source>
        <dbReference type="Proteomes" id="UP000595917"/>
    </source>
</evidence>
<dbReference type="RefSeq" id="WP_215624886.1">
    <property type="nucleotide sequence ID" value="NZ_CP067089.2"/>
</dbReference>
<keyword evidence="2" id="KW-1185">Reference proteome</keyword>
<evidence type="ECO:0000313" key="1">
    <source>
        <dbReference type="EMBL" id="QQO07580.1"/>
    </source>
</evidence>
<proteinExistence type="predicted"/>
<protein>
    <submittedName>
        <fullName evidence="1">Uncharacterized protein</fullName>
    </submittedName>
</protein>
<name>A0A7T8B951_9SPIR</name>